<protein>
    <submittedName>
        <fullName evidence="1">Uncharacterized protein</fullName>
    </submittedName>
</protein>
<dbReference type="EMBL" id="JAATWM020000012">
    <property type="protein sequence ID" value="KAF9877924.1"/>
    <property type="molecule type" value="Genomic_DNA"/>
</dbReference>
<name>A0A9P6I7Z3_9PEZI</name>
<organism evidence="1 2">
    <name type="scientific">Colletotrichum karsti</name>
    <dbReference type="NCBI Taxonomy" id="1095194"/>
    <lineage>
        <taxon>Eukaryota</taxon>
        <taxon>Fungi</taxon>
        <taxon>Dikarya</taxon>
        <taxon>Ascomycota</taxon>
        <taxon>Pezizomycotina</taxon>
        <taxon>Sordariomycetes</taxon>
        <taxon>Hypocreomycetidae</taxon>
        <taxon>Glomerellales</taxon>
        <taxon>Glomerellaceae</taxon>
        <taxon>Colletotrichum</taxon>
        <taxon>Colletotrichum boninense species complex</taxon>
    </lineage>
</organism>
<reference evidence="1" key="1">
    <citation type="submission" date="2020-03" db="EMBL/GenBank/DDBJ databases">
        <authorList>
            <person name="He L."/>
        </authorList>
    </citation>
    <scope>NUCLEOTIDE SEQUENCE</scope>
    <source>
        <strain evidence="1">CkLH20</strain>
    </source>
</reference>
<evidence type="ECO:0000313" key="2">
    <source>
        <dbReference type="Proteomes" id="UP000781932"/>
    </source>
</evidence>
<proteinExistence type="predicted"/>
<gene>
    <name evidence="1" type="ORF">CkaCkLH20_04500</name>
</gene>
<keyword evidence="2" id="KW-1185">Reference proteome</keyword>
<comment type="caution">
    <text evidence="1">The sequence shown here is derived from an EMBL/GenBank/DDBJ whole genome shotgun (WGS) entry which is preliminary data.</text>
</comment>
<accession>A0A9P6I7Z3</accession>
<dbReference type="AlphaFoldDB" id="A0A9P6I7Z3"/>
<dbReference type="Proteomes" id="UP000781932">
    <property type="component" value="Unassembled WGS sequence"/>
</dbReference>
<dbReference type="GeneID" id="62160293"/>
<sequence>MHRFRSCAFKALSGTVAARTVPPQTSRPFTTTTPAIRRPIPDVSHSVSYHSHQTIHVSEIEGEISRIQGLVKSVKAVTGRIEKHVQERGGDDDGRRLSGPLYNNRRTRKVAVRVPSTPAPVECDGDDEVPERLKVVNRELMEAVERLREVDGKFQSR</sequence>
<reference evidence="1" key="2">
    <citation type="submission" date="2020-11" db="EMBL/GenBank/DDBJ databases">
        <title>Whole genome sequencing of Colletotrichum sp.</title>
        <authorList>
            <person name="Li H."/>
        </authorList>
    </citation>
    <scope>NUCLEOTIDE SEQUENCE</scope>
    <source>
        <strain evidence="1">CkLH20</strain>
    </source>
</reference>
<evidence type="ECO:0000313" key="1">
    <source>
        <dbReference type="EMBL" id="KAF9877924.1"/>
    </source>
</evidence>
<dbReference type="RefSeq" id="XP_038747385.1">
    <property type="nucleotide sequence ID" value="XM_038887219.1"/>
</dbReference>